<evidence type="ECO:0000313" key="3">
    <source>
        <dbReference type="EMBL" id="MCD2192621.1"/>
    </source>
</evidence>
<dbReference type="EMBL" id="JAJNDB010000001">
    <property type="protein sequence ID" value="MCD2192621.1"/>
    <property type="molecule type" value="Genomic_DNA"/>
</dbReference>
<dbReference type="InterPro" id="IPR029045">
    <property type="entry name" value="ClpP/crotonase-like_dom_sf"/>
</dbReference>
<comment type="similarity">
    <text evidence="1 2">Belongs to the enoyl-CoA hydratase/isomerase family.</text>
</comment>
<dbReference type="InterPro" id="IPR018376">
    <property type="entry name" value="Enoyl-CoA_hyd/isom_CS"/>
</dbReference>
<organism evidence="3 4">
    <name type="scientific">Actinomycetospora endophytica</name>
    <dbReference type="NCBI Taxonomy" id="2291215"/>
    <lineage>
        <taxon>Bacteria</taxon>
        <taxon>Bacillati</taxon>
        <taxon>Actinomycetota</taxon>
        <taxon>Actinomycetes</taxon>
        <taxon>Pseudonocardiales</taxon>
        <taxon>Pseudonocardiaceae</taxon>
        <taxon>Actinomycetospora</taxon>
    </lineage>
</organism>
<dbReference type="Proteomes" id="UP001199469">
    <property type="component" value="Unassembled WGS sequence"/>
</dbReference>
<dbReference type="PANTHER" id="PTHR11941">
    <property type="entry name" value="ENOYL-COA HYDRATASE-RELATED"/>
    <property type="match status" value="1"/>
</dbReference>
<protein>
    <submittedName>
        <fullName evidence="3">Enoyl-CoA hydratase-related protein</fullName>
    </submittedName>
</protein>
<dbReference type="RefSeq" id="WP_230730306.1">
    <property type="nucleotide sequence ID" value="NZ_JAJNDB010000001.1"/>
</dbReference>
<name>A0ABS8P309_9PSEU</name>
<evidence type="ECO:0000313" key="4">
    <source>
        <dbReference type="Proteomes" id="UP001199469"/>
    </source>
</evidence>
<evidence type="ECO:0000256" key="2">
    <source>
        <dbReference type="RuleBase" id="RU003707"/>
    </source>
</evidence>
<comment type="caution">
    <text evidence="3">The sequence shown here is derived from an EMBL/GenBank/DDBJ whole genome shotgun (WGS) entry which is preliminary data.</text>
</comment>
<dbReference type="PANTHER" id="PTHR11941:SF54">
    <property type="entry name" value="ENOYL-COA HYDRATASE, MITOCHONDRIAL"/>
    <property type="match status" value="1"/>
</dbReference>
<gene>
    <name evidence="3" type="ORF">LQ327_04360</name>
</gene>
<keyword evidence="4" id="KW-1185">Reference proteome</keyword>
<dbReference type="Gene3D" id="3.90.226.10">
    <property type="entry name" value="2-enoyl-CoA Hydratase, Chain A, domain 1"/>
    <property type="match status" value="1"/>
</dbReference>
<dbReference type="PROSITE" id="PS00166">
    <property type="entry name" value="ENOYL_COA_HYDRATASE"/>
    <property type="match status" value="1"/>
</dbReference>
<dbReference type="SUPFAM" id="SSF52096">
    <property type="entry name" value="ClpP/crotonase"/>
    <property type="match status" value="1"/>
</dbReference>
<accession>A0ABS8P309</accession>
<proteinExistence type="inferred from homology"/>
<reference evidence="3 4" key="1">
    <citation type="submission" date="2021-11" db="EMBL/GenBank/DDBJ databases">
        <title>Draft genome sequence of Actinomycetospora sp. SF1 isolated from the rhizosphere soil.</title>
        <authorList>
            <person name="Duangmal K."/>
            <person name="Chantavorakit T."/>
        </authorList>
    </citation>
    <scope>NUCLEOTIDE SEQUENCE [LARGE SCALE GENOMIC DNA]</scope>
    <source>
        <strain evidence="3 4">TBRC 5722</strain>
    </source>
</reference>
<dbReference type="InterPro" id="IPR001753">
    <property type="entry name" value="Enoyl-CoA_hydra/iso"/>
</dbReference>
<dbReference type="CDD" id="cd06558">
    <property type="entry name" value="crotonase-like"/>
    <property type="match status" value="1"/>
</dbReference>
<sequence>MSAVAESTEGPAVVVEHLAPDGSSDEGGVTALLTLRDPRRRNAMSRALSDRLVEALDAVVADDRVRAVVVTGAADRGPAFCAGGDLDELAAIGASEGGDGETSIKAVYAGFLALAACPLPTIAAVDGPAVGAGINVALAADIRLAGDTARFEPGFLRLGLHPGGGMTWMTQRLVGQQTTLAMLLAGEGMDAAAAERSGLALRRVPGEMPETPVDPDGAATRSPVVVEALRMAAHSARAPRDLVVATKASVRATADLAEQRDAVDVEVGPQLESLHSPAFQAGLERVRRRG</sequence>
<dbReference type="Pfam" id="PF00378">
    <property type="entry name" value="ECH_1"/>
    <property type="match status" value="1"/>
</dbReference>
<evidence type="ECO:0000256" key="1">
    <source>
        <dbReference type="ARBA" id="ARBA00005254"/>
    </source>
</evidence>